<dbReference type="Proteomes" id="UP000688137">
    <property type="component" value="Unassembled WGS sequence"/>
</dbReference>
<feature type="transmembrane region" description="Helical" evidence="1">
    <location>
        <begin position="120"/>
        <end position="145"/>
    </location>
</feature>
<dbReference type="AlphaFoldDB" id="A0A8S1MVG7"/>
<organism evidence="2 3">
    <name type="scientific">Paramecium primaurelia</name>
    <dbReference type="NCBI Taxonomy" id="5886"/>
    <lineage>
        <taxon>Eukaryota</taxon>
        <taxon>Sar</taxon>
        <taxon>Alveolata</taxon>
        <taxon>Ciliophora</taxon>
        <taxon>Intramacronucleata</taxon>
        <taxon>Oligohymenophorea</taxon>
        <taxon>Peniculida</taxon>
        <taxon>Parameciidae</taxon>
        <taxon>Paramecium</taxon>
    </lineage>
</organism>
<keyword evidence="1" id="KW-0812">Transmembrane</keyword>
<keyword evidence="1" id="KW-1133">Transmembrane helix</keyword>
<protein>
    <recommendedName>
        <fullName evidence="4">Transmembrane protein</fullName>
    </recommendedName>
</protein>
<dbReference type="EMBL" id="CAJJDM010000067">
    <property type="protein sequence ID" value="CAD8081053.1"/>
    <property type="molecule type" value="Genomic_DNA"/>
</dbReference>
<keyword evidence="3" id="KW-1185">Reference proteome</keyword>
<dbReference type="OMA" id="ITSIIWD"/>
<reference evidence="2" key="1">
    <citation type="submission" date="2021-01" db="EMBL/GenBank/DDBJ databases">
        <authorList>
            <consortium name="Genoscope - CEA"/>
            <person name="William W."/>
        </authorList>
    </citation>
    <scope>NUCLEOTIDE SEQUENCE</scope>
</reference>
<feature type="transmembrane region" description="Helical" evidence="1">
    <location>
        <begin position="31"/>
        <end position="49"/>
    </location>
</feature>
<proteinExistence type="predicted"/>
<gene>
    <name evidence="2" type="ORF">PPRIM_AZ9-3.1.T0650025</name>
</gene>
<comment type="caution">
    <text evidence="2">The sequence shown here is derived from an EMBL/GenBank/DDBJ whole genome shotgun (WGS) entry which is preliminary data.</text>
</comment>
<evidence type="ECO:0000313" key="3">
    <source>
        <dbReference type="Proteomes" id="UP000688137"/>
    </source>
</evidence>
<name>A0A8S1MVG7_PARPR</name>
<accession>A0A8S1MVG7</accession>
<feature type="transmembrane region" description="Helical" evidence="1">
    <location>
        <begin position="55"/>
        <end position="74"/>
    </location>
</feature>
<evidence type="ECO:0000256" key="1">
    <source>
        <dbReference type="SAM" id="Phobius"/>
    </source>
</evidence>
<evidence type="ECO:0000313" key="2">
    <source>
        <dbReference type="EMBL" id="CAD8081053.1"/>
    </source>
</evidence>
<keyword evidence="1" id="KW-0472">Membrane</keyword>
<evidence type="ECO:0008006" key="4">
    <source>
        <dbReference type="Google" id="ProtNLM"/>
    </source>
</evidence>
<sequence>MNKSKNLPLDQNVQKSFWEFVYQGQKQYQRLVFLLMFIYSIIRLLSTLFGDKKFYLMSGGGFVIQTILQIAISIKGKLFIKKLANSLTCFILCLMQIQVYQTKNFQEIYDNSQLLMIFNMIVYSFIDFNMILIQIIVSIGIKVWITIINDGFDTYSLIYQLIGDFAILLYGYYNNKILKNSFRQQCFDNQLCKQIDYTLVRFLPLIVQNQFLLINFDEKQQQFNLKFDNKITSIIWDESNAPTKNLRIFLRKYYFEQISLEQFILSRISQFQEKFDYLFTKSFNIIGLDQNDHLNINYTEFFLGEKYYLITFNRSNLELEQFQKIKDQFIECLNSNQSVTLSFLKKQLFQLSNLKLSQNVQQQISKLKLHCMYFLGQFNQINSFSEVDFNIKDINISKLLKQITNLFCNAYNTQNFELVSLEFQDIFIKSNEELIQTFILIIYQIIIRLKAIDLKNIISFGLEYSDNKLIYIQIQTECYLELKFELEQNPLFQKIQRRLCPNLEIHIIHKTLKLFLYQNQEALEQIRKIQEEII</sequence>
<feature type="transmembrane region" description="Helical" evidence="1">
    <location>
        <begin position="83"/>
        <end position="100"/>
    </location>
</feature>
<feature type="transmembrane region" description="Helical" evidence="1">
    <location>
        <begin position="157"/>
        <end position="173"/>
    </location>
</feature>